<name>A0A0B5DVG2_9RHOB</name>
<keyword evidence="1" id="KW-0805">Transcription regulation</keyword>
<keyword evidence="2" id="KW-0804">Transcription</keyword>
<dbReference type="EMBL" id="CP004393">
    <property type="protein sequence ID" value="AJE47014.1"/>
    <property type="molecule type" value="Genomic_DNA"/>
</dbReference>
<dbReference type="Gene3D" id="1.10.357.10">
    <property type="entry name" value="Tetracycline Repressor, domain 2"/>
    <property type="match status" value="1"/>
</dbReference>
<sequence length="115" mass="12543">MSQAIRLIIDYSRQRPARYRLLFNNPDTAAGGGELNAKALATFEQFRSIVQECQEAGVLPDTPSQALASLIFASAQGLLAMEGNGQMHPDKGLSNVETSMELLLNLLHPGKYPRT</sequence>
<evidence type="ECO:0000256" key="1">
    <source>
        <dbReference type="ARBA" id="ARBA00023015"/>
    </source>
</evidence>
<dbReference type="SUPFAM" id="SSF48498">
    <property type="entry name" value="Tetracyclin repressor-like, C-terminal domain"/>
    <property type="match status" value="1"/>
</dbReference>
<dbReference type="Proteomes" id="UP000031521">
    <property type="component" value="Chromosome"/>
</dbReference>
<reference evidence="4 5" key="1">
    <citation type="journal article" date="2014" name="Int. J. Syst. Evol. Microbiol.">
        <title>Celeribacter indicus sp. nov., a polycyclic aromatic hydrocarbon-degrading bacterium from deep-sea sediment and reclassification of Huaishuia halophila as Celeribacter halophilus comb. nov.</title>
        <authorList>
            <person name="Lai Q."/>
            <person name="Cao J."/>
            <person name="Yuan J."/>
            <person name="Li F."/>
            <person name="Shao Z."/>
        </authorList>
    </citation>
    <scope>NUCLEOTIDE SEQUENCE [LARGE SCALE GENOMIC DNA]</scope>
    <source>
        <strain evidence="4">P73</strain>
    </source>
</reference>
<organism evidence="4 5">
    <name type="scientific">Celeribacter indicus</name>
    <dbReference type="NCBI Taxonomy" id="1208324"/>
    <lineage>
        <taxon>Bacteria</taxon>
        <taxon>Pseudomonadati</taxon>
        <taxon>Pseudomonadota</taxon>
        <taxon>Alphaproteobacteria</taxon>
        <taxon>Rhodobacterales</taxon>
        <taxon>Roseobacteraceae</taxon>
        <taxon>Celeribacter</taxon>
    </lineage>
</organism>
<evidence type="ECO:0000313" key="5">
    <source>
        <dbReference type="Proteomes" id="UP000031521"/>
    </source>
</evidence>
<dbReference type="KEGG" id="cid:P73_2299"/>
<gene>
    <name evidence="4" type="ORF">P73_2299</name>
</gene>
<proteinExistence type="predicted"/>
<dbReference type="Pfam" id="PF13305">
    <property type="entry name" value="TetR_C_33"/>
    <property type="match status" value="1"/>
</dbReference>
<feature type="domain" description="HTH-type transcriptional regulator MT1864/Rv1816-like C-terminal" evidence="3">
    <location>
        <begin position="5"/>
        <end position="104"/>
    </location>
</feature>
<accession>A0A0B5DVG2</accession>
<dbReference type="AlphaFoldDB" id="A0A0B5DVG2"/>
<evidence type="ECO:0000256" key="2">
    <source>
        <dbReference type="ARBA" id="ARBA00023163"/>
    </source>
</evidence>
<protein>
    <submittedName>
        <fullName evidence="4">Transcription regulator, TetR family protein</fullName>
    </submittedName>
</protein>
<dbReference type="InterPro" id="IPR025996">
    <property type="entry name" value="MT1864/Rv1816-like_C"/>
</dbReference>
<dbReference type="HOGENOM" id="CLU_2104596_0_0_5"/>
<evidence type="ECO:0000313" key="4">
    <source>
        <dbReference type="EMBL" id="AJE47014.1"/>
    </source>
</evidence>
<evidence type="ECO:0000259" key="3">
    <source>
        <dbReference type="Pfam" id="PF13305"/>
    </source>
</evidence>
<keyword evidence="5" id="KW-1185">Reference proteome</keyword>
<dbReference type="InterPro" id="IPR036271">
    <property type="entry name" value="Tet_transcr_reg_TetR-rel_C_sf"/>
</dbReference>